<dbReference type="InterPro" id="IPR050469">
    <property type="entry name" value="Diguanylate_Cyclase"/>
</dbReference>
<dbReference type="SUPFAM" id="SSF55073">
    <property type="entry name" value="Nucleotide cyclase"/>
    <property type="match status" value="1"/>
</dbReference>
<keyword evidence="5" id="KW-0732">Signal</keyword>
<dbReference type="GO" id="GO:0043709">
    <property type="term" value="P:cell adhesion involved in single-species biofilm formation"/>
    <property type="evidence" value="ECO:0007669"/>
    <property type="project" value="TreeGrafter"/>
</dbReference>
<evidence type="ECO:0000256" key="2">
    <source>
        <dbReference type="ARBA" id="ARBA00012528"/>
    </source>
</evidence>
<dbReference type="Gene3D" id="2.60.40.10">
    <property type="entry name" value="Immunoglobulins"/>
    <property type="match status" value="1"/>
</dbReference>
<keyword evidence="4" id="KW-0812">Transmembrane</keyword>
<evidence type="ECO:0000256" key="4">
    <source>
        <dbReference type="SAM" id="Phobius"/>
    </source>
</evidence>
<dbReference type="InterPro" id="IPR029787">
    <property type="entry name" value="Nucleotide_cyclase"/>
</dbReference>
<dbReference type="RefSeq" id="WP_168149132.1">
    <property type="nucleotide sequence ID" value="NZ_JAAVXB010000010.1"/>
</dbReference>
<sequence>MRHLRALLPVAVWLSGLLLSGAPPSAFADARWSTLAQTVFHNYGREQGLPHPAVTALAQDRQGFLWIGTQGGLARWDGYRFRAYNSDAKQPYSLPDDWIQTLHVDAAGTLWVGGSAGGLARYDATLDRFDPITLGAPARRIHIGALADDGHGGLWIGTDRGLRHLDAAHRLTPAPSLPQTASVQALLRTADGRLWVGTVNGLWWRDAASPGAWRPVALGGDDNASVSVLHADTDGRIWVGTRDRGLFVIGADADSAQPFGGRSALSDSAISSICNAPDGIWVGLRGGGIIAIDTRSNAIRAIRHDRALANSLAHDDVWALLRDRAGSIWVGVTGGLSYHPNDTGLISTVYGAALRPGGLSAADVQAVLGTDDGQVWLGYLDGGADIVDPESGRVRALHPDARHPATALPAETVFAMAEGPQQRVYLGTQRGLYVADRDGSRLHRLTLPGRDPQSAVGALAFDAGVLWVGGERDGVWGYTIDTADGGADQLVMHTAGATALSDPGIWAIRRGVGNDLWIGTRDGLARLDLASHALERIDFDPKDAAGLPARFVTCLLLDRRHRLWVGTFGGGIAVMTGRDRQGRPRFRHFGLQDGLPHLNVDSLQMDGDGTLWAGTDDGLARIDPDTLAVRAVRRASGAALVDYFAGAAGTDRAGEALFGAIGGLTVVRPGVLPVWSFQAPIAITDLRVSGHSVPAGLFNDSAAHPPLTIAPHDKHLSVEFAALDFSSPTRNRYAYRLEGLDDEWTLTDAGHRLAVYANLAPGDYRLQIRGSNRAGTWNPQVLTLPLRVLPAWYQRWWFRALAVLLVVALLAVIVRQRTAYLRRRQRQLERQIAERTADLQAAHDRLVQLATTDPLTGCANRRHFVERANELIALSRRHGTPLSMAIIDLDGFKHLNDTYGHPAGDTTLTQVGRTILKRLRGTDAAGRIGGEEFAVLMPHTDQGGAARLTEALRIAVADLSVDSGGARLCTTASIGIATLRAGESFDELYARADAALYEAKQRGRNRIALAP</sequence>
<keyword evidence="8" id="KW-1185">Reference proteome</keyword>
<evidence type="ECO:0000256" key="3">
    <source>
        <dbReference type="ARBA" id="ARBA00034247"/>
    </source>
</evidence>
<evidence type="ECO:0000313" key="7">
    <source>
        <dbReference type="EMBL" id="NKF23801.1"/>
    </source>
</evidence>
<gene>
    <name evidence="7" type="ORF">G7Y82_15920</name>
</gene>
<dbReference type="InterPro" id="IPR011123">
    <property type="entry name" value="Y_Y_Y"/>
</dbReference>
<comment type="caution">
    <text evidence="7">The sequence shown here is derived from an EMBL/GenBank/DDBJ whole genome shotgun (WGS) entry which is preliminary data.</text>
</comment>
<accession>A0A969WAI1</accession>
<dbReference type="GO" id="GO:1902201">
    <property type="term" value="P:negative regulation of bacterial-type flagellum-dependent cell motility"/>
    <property type="evidence" value="ECO:0007669"/>
    <property type="project" value="TreeGrafter"/>
</dbReference>
<comment type="cofactor">
    <cofactor evidence="1">
        <name>Mg(2+)</name>
        <dbReference type="ChEBI" id="CHEBI:18420"/>
    </cofactor>
</comment>
<feature type="signal peptide" evidence="5">
    <location>
        <begin position="1"/>
        <end position="28"/>
    </location>
</feature>
<dbReference type="GO" id="GO:0005886">
    <property type="term" value="C:plasma membrane"/>
    <property type="evidence" value="ECO:0007669"/>
    <property type="project" value="TreeGrafter"/>
</dbReference>
<dbReference type="Pfam" id="PF00990">
    <property type="entry name" value="GGDEF"/>
    <property type="match status" value="1"/>
</dbReference>
<dbReference type="Gene3D" id="2.130.10.10">
    <property type="entry name" value="YVTN repeat-like/Quinoprotein amine dehydrogenase"/>
    <property type="match status" value="2"/>
</dbReference>
<dbReference type="PROSITE" id="PS50887">
    <property type="entry name" value="GGDEF"/>
    <property type="match status" value="1"/>
</dbReference>
<dbReference type="CDD" id="cd01949">
    <property type="entry name" value="GGDEF"/>
    <property type="match status" value="1"/>
</dbReference>
<dbReference type="InterPro" id="IPR015943">
    <property type="entry name" value="WD40/YVTN_repeat-like_dom_sf"/>
</dbReference>
<dbReference type="PANTHER" id="PTHR45138:SF9">
    <property type="entry name" value="DIGUANYLATE CYCLASE DGCM-RELATED"/>
    <property type="match status" value="1"/>
</dbReference>
<dbReference type="Pfam" id="PF07495">
    <property type="entry name" value="Y_Y_Y"/>
    <property type="match status" value="1"/>
</dbReference>
<dbReference type="InterPro" id="IPR011110">
    <property type="entry name" value="Reg_prop"/>
</dbReference>
<dbReference type="SUPFAM" id="SSF63829">
    <property type="entry name" value="Calcium-dependent phosphotriesterase"/>
    <property type="match status" value="2"/>
</dbReference>
<dbReference type="FunFam" id="3.30.70.270:FF:000001">
    <property type="entry name" value="Diguanylate cyclase domain protein"/>
    <property type="match status" value="1"/>
</dbReference>
<reference evidence="7" key="1">
    <citation type="submission" date="2020-03" db="EMBL/GenBank/DDBJ databases">
        <title>Solimonas marina sp. nov., isolated from deep seawater of the Pacific Ocean.</title>
        <authorList>
            <person name="Liu X."/>
            <person name="Lai Q."/>
            <person name="Sun F."/>
            <person name="Gai Y."/>
            <person name="Li G."/>
            <person name="Shao Z."/>
        </authorList>
    </citation>
    <scope>NUCLEOTIDE SEQUENCE</scope>
    <source>
        <strain evidence="7">C16B3</strain>
    </source>
</reference>
<dbReference type="Gene3D" id="3.30.70.270">
    <property type="match status" value="1"/>
</dbReference>
<protein>
    <recommendedName>
        <fullName evidence="2">diguanylate cyclase</fullName>
        <ecNumber evidence="2">2.7.7.65</ecNumber>
    </recommendedName>
</protein>
<dbReference type="InterPro" id="IPR000160">
    <property type="entry name" value="GGDEF_dom"/>
</dbReference>
<dbReference type="NCBIfam" id="TIGR00254">
    <property type="entry name" value="GGDEF"/>
    <property type="match status" value="1"/>
</dbReference>
<dbReference type="InterPro" id="IPR013783">
    <property type="entry name" value="Ig-like_fold"/>
</dbReference>
<dbReference type="SMART" id="SM00267">
    <property type="entry name" value="GGDEF"/>
    <property type="match status" value="1"/>
</dbReference>
<dbReference type="EMBL" id="JAAVXB010000010">
    <property type="protein sequence ID" value="NKF23801.1"/>
    <property type="molecule type" value="Genomic_DNA"/>
</dbReference>
<evidence type="ECO:0000313" key="8">
    <source>
        <dbReference type="Proteomes" id="UP000653472"/>
    </source>
</evidence>
<evidence type="ECO:0000256" key="1">
    <source>
        <dbReference type="ARBA" id="ARBA00001946"/>
    </source>
</evidence>
<evidence type="ECO:0000259" key="6">
    <source>
        <dbReference type="PROSITE" id="PS50887"/>
    </source>
</evidence>
<keyword evidence="4" id="KW-1133">Transmembrane helix</keyword>
<dbReference type="GO" id="GO:0052621">
    <property type="term" value="F:diguanylate cyclase activity"/>
    <property type="evidence" value="ECO:0007669"/>
    <property type="project" value="UniProtKB-EC"/>
</dbReference>
<comment type="catalytic activity">
    <reaction evidence="3">
        <text>2 GTP = 3',3'-c-di-GMP + 2 diphosphate</text>
        <dbReference type="Rhea" id="RHEA:24898"/>
        <dbReference type="ChEBI" id="CHEBI:33019"/>
        <dbReference type="ChEBI" id="CHEBI:37565"/>
        <dbReference type="ChEBI" id="CHEBI:58805"/>
        <dbReference type="EC" id="2.7.7.65"/>
    </reaction>
</comment>
<organism evidence="7 8">
    <name type="scientific">Solimonas marina</name>
    <dbReference type="NCBI Taxonomy" id="2714601"/>
    <lineage>
        <taxon>Bacteria</taxon>
        <taxon>Pseudomonadati</taxon>
        <taxon>Pseudomonadota</taxon>
        <taxon>Gammaproteobacteria</taxon>
        <taxon>Nevskiales</taxon>
        <taxon>Nevskiaceae</taxon>
        <taxon>Solimonas</taxon>
    </lineage>
</organism>
<dbReference type="AlphaFoldDB" id="A0A969WAI1"/>
<dbReference type="EC" id="2.7.7.65" evidence="2"/>
<evidence type="ECO:0000256" key="5">
    <source>
        <dbReference type="SAM" id="SignalP"/>
    </source>
</evidence>
<proteinExistence type="predicted"/>
<dbReference type="InterPro" id="IPR043128">
    <property type="entry name" value="Rev_trsase/Diguanyl_cyclase"/>
</dbReference>
<feature type="transmembrane region" description="Helical" evidence="4">
    <location>
        <begin position="796"/>
        <end position="814"/>
    </location>
</feature>
<feature type="domain" description="GGDEF" evidence="6">
    <location>
        <begin position="880"/>
        <end position="1011"/>
    </location>
</feature>
<name>A0A969WAI1_9GAMM</name>
<dbReference type="PANTHER" id="PTHR45138">
    <property type="entry name" value="REGULATORY COMPONENTS OF SENSORY TRANSDUCTION SYSTEM"/>
    <property type="match status" value="1"/>
</dbReference>
<keyword evidence="4" id="KW-0472">Membrane</keyword>
<feature type="chain" id="PRO_5037537081" description="diguanylate cyclase" evidence="5">
    <location>
        <begin position="29"/>
        <end position="1011"/>
    </location>
</feature>
<dbReference type="Pfam" id="PF07494">
    <property type="entry name" value="Reg_prop"/>
    <property type="match status" value="4"/>
</dbReference>
<dbReference type="Proteomes" id="UP000653472">
    <property type="component" value="Unassembled WGS sequence"/>
</dbReference>